<accession>A0A2P2PXB7</accession>
<dbReference type="EMBL" id="GGEC01078912">
    <property type="protein sequence ID" value="MBX59396.1"/>
    <property type="molecule type" value="Transcribed_RNA"/>
</dbReference>
<organism evidence="1">
    <name type="scientific">Rhizophora mucronata</name>
    <name type="common">Asiatic mangrove</name>
    <dbReference type="NCBI Taxonomy" id="61149"/>
    <lineage>
        <taxon>Eukaryota</taxon>
        <taxon>Viridiplantae</taxon>
        <taxon>Streptophyta</taxon>
        <taxon>Embryophyta</taxon>
        <taxon>Tracheophyta</taxon>
        <taxon>Spermatophyta</taxon>
        <taxon>Magnoliopsida</taxon>
        <taxon>eudicotyledons</taxon>
        <taxon>Gunneridae</taxon>
        <taxon>Pentapetalae</taxon>
        <taxon>rosids</taxon>
        <taxon>fabids</taxon>
        <taxon>Malpighiales</taxon>
        <taxon>Rhizophoraceae</taxon>
        <taxon>Rhizophora</taxon>
    </lineage>
</organism>
<proteinExistence type="predicted"/>
<reference evidence="1" key="1">
    <citation type="submission" date="2018-02" db="EMBL/GenBank/DDBJ databases">
        <title>Rhizophora mucronata_Transcriptome.</title>
        <authorList>
            <person name="Meera S.P."/>
            <person name="Sreeshan A."/>
            <person name="Augustine A."/>
        </authorList>
    </citation>
    <scope>NUCLEOTIDE SEQUENCE</scope>
    <source>
        <tissue evidence="1">Leaf</tissue>
    </source>
</reference>
<protein>
    <submittedName>
        <fullName evidence="1">Uncharacterized protein</fullName>
    </submittedName>
</protein>
<evidence type="ECO:0000313" key="1">
    <source>
        <dbReference type="EMBL" id="MBX59396.1"/>
    </source>
</evidence>
<name>A0A2P2PXB7_RHIMU</name>
<dbReference type="AlphaFoldDB" id="A0A2P2PXB7"/>
<sequence>MMQVNKKLLSCFSCCEARDSFSKCMFGTLAMYPCMSLELPSSSYFKTIHCYAKQMTAS</sequence>